<organism evidence="9 10">
    <name type="scientific">Eisenbergiella massiliensis</name>
    <dbReference type="NCBI Taxonomy" id="1720294"/>
    <lineage>
        <taxon>Bacteria</taxon>
        <taxon>Bacillati</taxon>
        <taxon>Bacillota</taxon>
        <taxon>Clostridia</taxon>
        <taxon>Lachnospirales</taxon>
        <taxon>Lachnospiraceae</taxon>
        <taxon>Eisenbergiella</taxon>
    </lineage>
</organism>
<feature type="domain" description="Glycoside hydrolase family 2 catalytic" evidence="5">
    <location>
        <begin position="283"/>
        <end position="456"/>
    </location>
</feature>
<proteinExistence type="inferred from homology"/>
<dbReference type="Gene3D" id="2.60.120.260">
    <property type="entry name" value="Galactose-binding domain-like"/>
    <property type="match status" value="1"/>
</dbReference>
<dbReference type="InterPro" id="IPR006104">
    <property type="entry name" value="Glyco_hydro_2_N"/>
</dbReference>
<evidence type="ECO:0000256" key="1">
    <source>
        <dbReference type="ARBA" id="ARBA00007401"/>
    </source>
</evidence>
<feature type="domain" description="DUF4982" evidence="7">
    <location>
        <begin position="612"/>
        <end position="691"/>
    </location>
</feature>
<comment type="similarity">
    <text evidence="1">Belongs to the glycosyl hydrolase 2 family.</text>
</comment>
<dbReference type="SUPFAM" id="SSF49303">
    <property type="entry name" value="beta-Galactosidase/glucuronidase domain"/>
    <property type="match status" value="1"/>
</dbReference>
<protein>
    <submittedName>
        <fullName evidence="9">DUF4982 domain-containing protein</fullName>
    </submittedName>
</protein>
<dbReference type="PROSITE" id="PS00608">
    <property type="entry name" value="GLYCOSYL_HYDROL_F2_2"/>
    <property type="match status" value="1"/>
</dbReference>
<evidence type="ECO:0000256" key="3">
    <source>
        <dbReference type="ARBA" id="ARBA00023295"/>
    </source>
</evidence>
<keyword evidence="2" id="KW-0378">Hydrolase</keyword>
<dbReference type="EMBL" id="QVLV01000024">
    <property type="protein sequence ID" value="RGE56520.1"/>
    <property type="molecule type" value="Genomic_DNA"/>
</dbReference>
<dbReference type="InterPro" id="IPR036156">
    <property type="entry name" value="Beta-gal/glucu_dom_sf"/>
</dbReference>
<feature type="domain" description="Glycoside hydrolase family 2 immunoglobulin-like beta-sandwich" evidence="4">
    <location>
        <begin position="172"/>
        <end position="276"/>
    </location>
</feature>
<dbReference type="Pfam" id="PF16355">
    <property type="entry name" value="DUF4982"/>
    <property type="match status" value="1"/>
</dbReference>
<evidence type="ECO:0000259" key="6">
    <source>
        <dbReference type="Pfam" id="PF02837"/>
    </source>
</evidence>
<evidence type="ECO:0000313" key="9">
    <source>
        <dbReference type="EMBL" id="RGE56520.1"/>
    </source>
</evidence>
<dbReference type="InterPro" id="IPR032311">
    <property type="entry name" value="DUF4982"/>
</dbReference>
<dbReference type="InterPro" id="IPR013783">
    <property type="entry name" value="Ig-like_fold"/>
</dbReference>
<name>A0A3E3HXH2_9FIRM</name>
<comment type="caution">
    <text evidence="9">The sequence shown here is derived from an EMBL/GenBank/DDBJ whole genome shotgun (WGS) entry which is preliminary data.</text>
</comment>
<keyword evidence="10" id="KW-1185">Reference proteome</keyword>
<reference evidence="9 10" key="1">
    <citation type="submission" date="2018-08" db="EMBL/GenBank/DDBJ databases">
        <title>A genome reference for cultivated species of the human gut microbiota.</title>
        <authorList>
            <person name="Zou Y."/>
            <person name="Xue W."/>
            <person name="Luo G."/>
        </authorList>
    </citation>
    <scope>NUCLEOTIDE SEQUENCE [LARGE SCALE GENOMIC DNA]</scope>
    <source>
        <strain evidence="9 10">TF05-5AC</strain>
    </source>
</reference>
<evidence type="ECO:0000259" key="8">
    <source>
        <dbReference type="Pfam" id="PF18565"/>
    </source>
</evidence>
<dbReference type="InterPro" id="IPR023232">
    <property type="entry name" value="Glyco_hydro_2_AS"/>
</dbReference>
<dbReference type="InterPro" id="IPR008979">
    <property type="entry name" value="Galactose-bd-like_sf"/>
</dbReference>
<evidence type="ECO:0000259" key="7">
    <source>
        <dbReference type="Pfam" id="PF16355"/>
    </source>
</evidence>
<dbReference type="InterPro" id="IPR040605">
    <property type="entry name" value="Glyco_hydro2_dom5"/>
</dbReference>
<dbReference type="PANTHER" id="PTHR42732:SF1">
    <property type="entry name" value="BETA-MANNOSIDASE"/>
    <property type="match status" value="1"/>
</dbReference>
<dbReference type="GO" id="GO:0004553">
    <property type="term" value="F:hydrolase activity, hydrolyzing O-glycosyl compounds"/>
    <property type="evidence" value="ECO:0007669"/>
    <property type="project" value="InterPro"/>
</dbReference>
<dbReference type="RefSeq" id="WP_117545546.1">
    <property type="nucleotide sequence ID" value="NZ_JBKVLI010000002.1"/>
</dbReference>
<dbReference type="SUPFAM" id="SSF49785">
    <property type="entry name" value="Galactose-binding domain-like"/>
    <property type="match status" value="1"/>
</dbReference>
<dbReference type="InterPro" id="IPR017853">
    <property type="entry name" value="GH"/>
</dbReference>
<dbReference type="AlphaFoldDB" id="A0A3E3HXH2"/>
<evidence type="ECO:0000259" key="5">
    <source>
        <dbReference type="Pfam" id="PF02836"/>
    </source>
</evidence>
<dbReference type="InterPro" id="IPR006103">
    <property type="entry name" value="Glyco_hydro_2_cat"/>
</dbReference>
<dbReference type="PRINTS" id="PR00132">
    <property type="entry name" value="GLHYDRLASE2"/>
</dbReference>
<dbReference type="Pfam" id="PF02837">
    <property type="entry name" value="Glyco_hydro_2_N"/>
    <property type="match status" value="1"/>
</dbReference>
<dbReference type="Pfam" id="PF02836">
    <property type="entry name" value="Glyco_hydro_2_C"/>
    <property type="match status" value="1"/>
</dbReference>
<dbReference type="InterPro" id="IPR051913">
    <property type="entry name" value="GH2_Domain-Containing"/>
</dbReference>
<gene>
    <name evidence="9" type="ORF">DXC51_23815</name>
</gene>
<dbReference type="Proteomes" id="UP000260812">
    <property type="component" value="Unassembled WGS sequence"/>
</dbReference>
<dbReference type="InterPro" id="IPR006102">
    <property type="entry name" value="Ig-like_GH2"/>
</dbReference>
<evidence type="ECO:0000259" key="4">
    <source>
        <dbReference type="Pfam" id="PF00703"/>
    </source>
</evidence>
<dbReference type="Pfam" id="PF00703">
    <property type="entry name" value="Glyco_hydro_2"/>
    <property type="match status" value="1"/>
</dbReference>
<dbReference type="Pfam" id="PF18565">
    <property type="entry name" value="Glyco_hydro2_C5"/>
    <property type="match status" value="1"/>
</dbReference>
<dbReference type="Gene3D" id="3.20.20.80">
    <property type="entry name" value="Glycosidases"/>
    <property type="match status" value="1"/>
</dbReference>
<dbReference type="GO" id="GO:0005975">
    <property type="term" value="P:carbohydrate metabolic process"/>
    <property type="evidence" value="ECO:0007669"/>
    <property type="project" value="InterPro"/>
</dbReference>
<dbReference type="Gene3D" id="2.60.40.10">
    <property type="entry name" value="Immunoglobulins"/>
    <property type="match status" value="3"/>
</dbReference>
<accession>A0A3E3HXH2</accession>
<keyword evidence="3" id="KW-0326">Glycosidase</keyword>
<dbReference type="SUPFAM" id="SSF51445">
    <property type="entry name" value="(Trans)glycosidases"/>
    <property type="match status" value="1"/>
</dbReference>
<feature type="domain" description="Glycoside hydrolase family 2" evidence="8">
    <location>
        <begin position="704"/>
        <end position="806"/>
    </location>
</feature>
<dbReference type="PANTHER" id="PTHR42732">
    <property type="entry name" value="BETA-GALACTOSIDASE"/>
    <property type="match status" value="1"/>
</dbReference>
<dbReference type="InterPro" id="IPR006101">
    <property type="entry name" value="Glyco_hydro_2"/>
</dbReference>
<feature type="domain" description="Glycosyl hydrolases family 2 sugar binding" evidence="6">
    <location>
        <begin position="67"/>
        <end position="158"/>
    </location>
</feature>
<evidence type="ECO:0000313" key="10">
    <source>
        <dbReference type="Proteomes" id="UP000260812"/>
    </source>
</evidence>
<evidence type="ECO:0000256" key="2">
    <source>
        <dbReference type="ARBA" id="ARBA00022801"/>
    </source>
</evidence>
<sequence length="811" mass="92602">MELHLVKQERHEFFGFGWTFHYGDLDIHEAEQGEKDFSPVTLPHDWLMDYEANGPDEKSGSMNWKYGVGIYRKEFIIDKSNKNRIISLLFDGVYQDATVYLNGEKLGNNYYGYIPFEFDITNKVNIGEVNTLLVRVDNSAQPNTRWYSGSGITRDVWISSLPPIHVASNGTYIVTDSLENNIASLSITTEISNSAAVDSEIEIKNKIYSPDGLLIASMSEKMTIGAGLNNALIKQNLSIRNALLWSPEHPYMHQMITEIIVDGIIEDQYVTPFGIRTLYFDADKGLLINKEHIKIHGMAIHNEAGQLGAAVPIKVWKRRFEKLKGMGCNAIRTAHNPADPLILDLMDTMGLLCMDEFFDEWTICKWSKSRGTKEVPPRGYAEHFDRLHIKDSETIIRRDRNHPCVILWSVGNECEEVNTVDGWEEMKELRDICHRMDPTRPVTEGTNMLAHNSKYTYEKFMEYQDVRGFNWVNIWNDRAELFYEPDKIRHPAAPMVITETGGIPGSRGNYPLPQRRTGPTGPFRSSPYYAWPVEASKHMRFIETRDYISGVFYWTGVDYMGESPYPFRSGEISPVDLAGFIRDNWYFYRSLWMRNEPTVHLLPHWNMDVEKGKIIPVICYTSCPSVELFLNGKSYGEKAYLYPAVGIDEWPNFDLTKPHANTDDLFLSWDVPFEEGELIAIGYDREGHEIARHEVRTFKEAKEINLKCDSACIKADGRDIAQLEISLTDEDGNLVMTAENELVVKVTGSGHLLVLENGNSTDHTMGKCETRKVHYGLLLAVIQSNRDEAGTIYVEVEGNGFKPRTLEIITK</sequence>